<dbReference type="EMBL" id="CP003844">
    <property type="protein sequence ID" value="AFT74378.1"/>
    <property type="molecule type" value="Genomic_DNA"/>
</dbReference>
<feature type="signal peptide" evidence="1">
    <location>
        <begin position="1"/>
        <end position="20"/>
    </location>
</feature>
<feature type="chain" id="PRO_5044253119" description="Lipoprotein" evidence="1">
    <location>
        <begin position="21"/>
        <end position="412"/>
    </location>
</feature>
<dbReference type="KEGG" id="amg:AMEC673_08420"/>
<name>A0AB32ZXP0_ALTME</name>
<dbReference type="PROSITE" id="PS51257">
    <property type="entry name" value="PROKAR_LIPOPROTEIN"/>
    <property type="match status" value="1"/>
</dbReference>
<gene>
    <name evidence="2" type="ordered locus">AMEC673_08420</name>
</gene>
<dbReference type="AlphaFoldDB" id="A0AB32ZXP0"/>
<keyword evidence="1" id="KW-0732">Signal</keyword>
<dbReference type="RefSeq" id="WP_014976378.1">
    <property type="nucleotide sequence ID" value="NC_018678.1"/>
</dbReference>
<dbReference type="Proteomes" id="UP000006296">
    <property type="component" value="Chromosome"/>
</dbReference>
<evidence type="ECO:0008006" key="4">
    <source>
        <dbReference type="Google" id="ProtNLM"/>
    </source>
</evidence>
<accession>A0AB32ZXP0</accession>
<evidence type="ECO:0000313" key="3">
    <source>
        <dbReference type="Proteomes" id="UP000006296"/>
    </source>
</evidence>
<organism evidence="2 3">
    <name type="scientific">Alteromonas macleodii (strain English Channel 673)</name>
    <dbReference type="NCBI Taxonomy" id="1004788"/>
    <lineage>
        <taxon>Bacteria</taxon>
        <taxon>Pseudomonadati</taxon>
        <taxon>Pseudomonadota</taxon>
        <taxon>Gammaproteobacteria</taxon>
        <taxon>Alteromonadales</taxon>
        <taxon>Alteromonadaceae</taxon>
        <taxon>Alteromonas/Salinimonas group</taxon>
        <taxon>Alteromonas</taxon>
    </lineage>
</organism>
<proteinExistence type="predicted"/>
<evidence type="ECO:0000256" key="1">
    <source>
        <dbReference type="SAM" id="SignalP"/>
    </source>
</evidence>
<sequence>MNAKLLVPSLLAVSLLTACGSTPPSPEEQAMANQMKQAFLAKIQGMSLPVAAQQQQQQQQQAAPQPEIVISATELTAQKQKIDETGGAAIFYRKKDGIMIDGEMFHDFEGQVANFGGNRFTGEFTYAVENFDGSFTLKYHKAKSTEAPIKIATVWKRGDRYEVKTVTGKTATGSSVIPTSDGFIIGRPGSAFRYFIDNDNVKNITLLDNYHIAKHQKGDAASTGFILLEKDPRDKGDSVGGLLDSFKEIGNTFGLNKFDDYVLVSLDGKTIVPMDVGLGGKDVAEYSNCERQNAVMNKCENVDFKESLYTKLGLPNYSHYFWSINWVQTQSGPLAIYRTSTKIKIVDINNNQVHTAFSRTLGVNEFDIIENADGTTGIEARLGFSKEKINDIESFIKNNTSDIEPIQTLQNS</sequence>
<evidence type="ECO:0000313" key="2">
    <source>
        <dbReference type="EMBL" id="AFT74378.1"/>
    </source>
</evidence>
<protein>
    <recommendedName>
        <fullName evidence="4">Lipoprotein</fullName>
    </recommendedName>
</protein>
<reference evidence="3" key="1">
    <citation type="journal article" date="2012" name="Sci. Rep.">
        <title>Genomes of surface isolates of Alteromonas macleodii: the life of a widespread marine opportunistic copiotroph.</title>
        <authorList>
            <person name="Lopez-Perez M."/>
            <person name="Gonzaga A."/>
            <person name="Martin-Cuadrado A.B."/>
            <person name="Onyshchenko O."/>
            <person name="Ghavidel A."/>
            <person name="Ghai R."/>
            <person name="Rodriguez-Valera F."/>
        </authorList>
    </citation>
    <scope>NUCLEOTIDE SEQUENCE [LARGE SCALE GENOMIC DNA]</scope>
    <source>
        <strain evidence="3">English Channel 673</strain>
    </source>
</reference>